<evidence type="ECO:0000313" key="2">
    <source>
        <dbReference type="EMBL" id="RNL80071.1"/>
    </source>
</evidence>
<dbReference type="Pfam" id="PF13490">
    <property type="entry name" value="zf-HC2"/>
    <property type="match status" value="1"/>
</dbReference>
<comment type="caution">
    <text evidence="2">The sequence shown here is derived from an EMBL/GenBank/DDBJ whole genome shotgun (WGS) entry which is preliminary data.</text>
</comment>
<evidence type="ECO:0000313" key="3">
    <source>
        <dbReference type="Proteomes" id="UP000277094"/>
    </source>
</evidence>
<evidence type="ECO:0000259" key="1">
    <source>
        <dbReference type="Pfam" id="PF13490"/>
    </source>
</evidence>
<dbReference type="InterPro" id="IPR024020">
    <property type="entry name" value="Anit_sigma_mycothiol_RsrA"/>
</dbReference>
<accession>A0A3N0DX01</accession>
<name>A0A3N0DX01_9ACTN</name>
<dbReference type="EMBL" id="RJSG01000002">
    <property type="protein sequence ID" value="RNL80071.1"/>
    <property type="molecule type" value="Genomic_DNA"/>
</dbReference>
<dbReference type="InterPro" id="IPR027383">
    <property type="entry name" value="Znf_put"/>
</dbReference>
<dbReference type="AlphaFoldDB" id="A0A3N0DX01"/>
<dbReference type="RefSeq" id="WP_123234573.1">
    <property type="nucleotide sequence ID" value="NZ_RJSG01000002.1"/>
</dbReference>
<feature type="domain" description="Putative zinc-finger" evidence="1">
    <location>
        <begin position="8"/>
        <end position="41"/>
    </location>
</feature>
<proteinExistence type="predicted"/>
<dbReference type="OrthoDB" id="3267840at2"/>
<reference evidence="2 3" key="1">
    <citation type="submission" date="2018-11" db="EMBL/GenBank/DDBJ databases">
        <authorList>
            <person name="Li F."/>
        </authorList>
    </citation>
    <scope>NUCLEOTIDE SEQUENCE [LARGE SCALE GENOMIC DNA]</scope>
    <source>
        <strain evidence="2 3">KIS18-7</strain>
    </source>
</reference>
<sequence>MQGHDPDCSEVIHQIFTFIDNEMDSADCAVIQKHLDECGPCLAKYDLERTVKSLVARSCSETAPQELRDKVLVRIREVQITITETEG</sequence>
<dbReference type="Proteomes" id="UP000277094">
    <property type="component" value="Unassembled WGS sequence"/>
</dbReference>
<keyword evidence="3" id="KW-1185">Reference proteome</keyword>
<protein>
    <submittedName>
        <fullName evidence="2">Mycothiol system anti-sigma-R factor</fullName>
    </submittedName>
</protein>
<organism evidence="2 3">
    <name type="scientific">Nocardioides marmorisolisilvae</name>
    <dbReference type="NCBI Taxonomy" id="1542737"/>
    <lineage>
        <taxon>Bacteria</taxon>
        <taxon>Bacillati</taxon>
        <taxon>Actinomycetota</taxon>
        <taxon>Actinomycetes</taxon>
        <taxon>Propionibacteriales</taxon>
        <taxon>Nocardioidaceae</taxon>
        <taxon>Nocardioides</taxon>
    </lineage>
</organism>
<dbReference type="NCBIfam" id="TIGR03988">
    <property type="entry name" value="antisig_RsrA"/>
    <property type="match status" value="1"/>
</dbReference>
<gene>
    <name evidence="2" type="primary">rsrA</name>
    <name evidence="2" type="ORF">EFL95_14250</name>
</gene>